<keyword evidence="8" id="KW-0808">Transferase</keyword>
<keyword evidence="7" id="KW-0695">RNA-directed DNA polymerase</keyword>
<dbReference type="EMBL" id="JAANIA010000432">
    <property type="protein sequence ID" value="KAG5324467.1"/>
    <property type="molecule type" value="Genomic_DNA"/>
</dbReference>
<evidence type="ECO:0000256" key="6">
    <source>
        <dbReference type="ARBA" id="ARBA00022908"/>
    </source>
</evidence>
<keyword evidence="2" id="KW-0479">Metal-binding</keyword>
<accession>A0A836JST5</accession>
<dbReference type="SUPFAM" id="SSF53098">
    <property type="entry name" value="Ribonuclease H-like"/>
    <property type="match status" value="1"/>
</dbReference>
<evidence type="ECO:0000313" key="11">
    <source>
        <dbReference type="EMBL" id="KAG5324467.1"/>
    </source>
</evidence>
<dbReference type="InterPro" id="IPR012337">
    <property type="entry name" value="RNaseH-like_sf"/>
</dbReference>
<dbReference type="GO" id="GO:0003887">
    <property type="term" value="F:DNA-directed DNA polymerase activity"/>
    <property type="evidence" value="ECO:0007669"/>
    <property type="project" value="UniProtKB-KW"/>
</dbReference>
<name>A0A836JST5_9HYME</name>
<evidence type="ECO:0000256" key="3">
    <source>
        <dbReference type="ARBA" id="ARBA00022759"/>
    </source>
</evidence>
<dbReference type="AlphaFoldDB" id="A0A836JST5"/>
<dbReference type="GO" id="GO:0015074">
    <property type="term" value="P:DNA integration"/>
    <property type="evidence" value="ECO:0007669"/>
    <property type="project" value="UniProtKB-KW"/>
</dbReference>
<sequence length="194" mass="22963">MERLWTAVLGTETNANKIARTKVKIILSVEERRIPVRVRGKCSNGEGRIERDFNIKFNKHVYEVLNKNNNVIATAKPINNIYKLVIKEPRTFKLLELIHADVCGPMEHASIGDSKYFIFFIDDYSRRLNIYFLKNKNEALDVFKIYKVYIFVGYLENTKGYRLYDESTQKVFKSRDVVFYEDKILYTKDFCSRF</sequence>
<comment type="caution">
    <text evidence="11">The sequence shown here is derived from an EMBL/GenBank/DDBJ whole genome shotgun (WGS) entry which is preliminary data.</text>
</comment>
<dbReference type="GO" id="GO:0046872">
    <property type="term" value="F:metal ion binding"/>
    <property type="evidence" value="ECO:0007669"/>
    <property type="project" value="UniProtKB-KW"/>
</dbReference>
<evidence type="ECO:0000256" key="5">
    <source>
        <dbReference type="ARBA" id="ARBA00022842"/>
    </source>
</evidence>
<dbReference type="Pfam" id="PF25597">
    <property type="entry name" value="SH3_retrovirus"/>
    <property type="match status" value="1"/>
</dbReference>
<organism evidence="11 12">
    <name type="scientific">Pseudoatta argentina</name>
    <dbReference type="NCBI Taxonomy" id="621737"/>
    <lineage>
        <taxon>Eukaryota</taxon>
        <taxon>Metazoa</taxon>
        <taxon>Ecdysozoa</taxon>
        <taxon>Arthropoda</taxon>
        <taxon>Hexapoda</taxon>
        <taxon>Insecta</taxon>
        <taxon>Pterygota</taxon>
        <taxon>Neoptera</taxon>
        <taxon>Endopterygota</taxon>
        <taxon>Hymenoptera</taxon>
        <taxon>Apocrita</taxon>
        <taxon>Aculeata</taxon>
        <taxon>Formicoidea</taxon>
        <taxon>Formicidae</taxon>
        <taxon>Myrmicinae</taxon>
        <taxon>Pseudoatta</taxon>
    </lineage>
</organism>
<keyword evidence="8" id="KW-0548">Nucleotidyltransferase</keyword>
<dbReference type="Gene3D" id="3.30.420.10">
    <property type="entry name" value="Ribonuclease H-like superfamily/Ribonuclease H"/>
    <property type="match status" value="1"/>
</dbReference>
<dbReference type="Proteomes" id="UP000668214">
    <property type="component" value="Unassembled WGS sequence"/>
</dbReference>
<reference evidence="11" key="1">
    <citation type="submission" date="2020-02" db="EMBL/GenBank/DDBJ databases">
        <title>Relaxed selection underlies rapid genomic changes in the transitions from sociality to social parasitism in ants.</title>
        <authorList>
            <person name="Bi X."/>
        </authorList>
    </citation>
    <scope>NUCLEOTIDE SEQUENCE</scope>
    <source>
        <strain evidence="11">BGI-DK2014c</strain>
        <tissue evidence="11">Whole body</tissue>
    </source>
</reference>
<dbReference type="GO" id="GO:0004519">
    <property type="term" value="F:endonuclease activity"/>
    <property type="evidence" value="ECO:0007669"/>
    <property type="project" value="UniProtKB-KW"/>
</dbReference>
<evidence type="ECO:0000256" key="4">
    <source>
        <dbReference type="ARBA" id="ARBA00022801"/>
    </source>
</evidence>
<dbReference type="GO" id="GO:0016787">
    <property type="term" value="F:hydrolase activity"/>
    <property type="evidence" value="ECO:0007669"/>
    <property type="project" value="UniProtKB-KW"/>
</dbReference>
<evidence type="ECO:0000313" key="12">
    <source>
        <dbReference type="Proteomes" id="UP000668214"/>
    </source>
</evidence>
<feature type="domain" description="Retroviral polymerase SH3-like" evidence="10">
    <location>
        <begin position="149"/>
        <end position="184"/>
    </location>
</feature>
<dbReference type="PANTHER" id="PTHR42648:SF11">
    <property type="entry name" value="TRANSPOSON TY4-P GAG-POL POLYPROTEIN"/>
    <property type="match status" value="1"/>
</dbReference>
<feature type="non-terminal residue" evidence="11">
    <location>
        <position position="1"/>
    </location>
</feature>
<dbReference type="InterPro" id="IPR039537">
    <property type="entry name" value="Retrotran_Ty1/copia-like"/>
</dbReference>
<evidence type="ECO:0000256" key="7">
    <source>
        <dbReference type="ARBA" id="ARBA00022918"/>
    </source>
</evidence>
<evidence type="ECO:0000256" key="1">
    <source>
        <dbReference type="ARBA" id="ARBA00022722"/>
    </source>
</evidence>
<evidence type="ECO:0000256" key="2">
    <source>
        <dbReference type="ARBA" id="ARBA00022723"/>
    </source>
</evidence>
<dbReference type="PANTHER" id="PTHR42648">
    <property type="entry name" value="TRANSPOSASE, PUTATIVE-RELATED"/>
    <property type="match status" value="1"/>
</dbReference>
<keyword evidence="3" id="KW-0255">Endonuclease</keyword>
<keyword evidence="8" id="KW-0239">DNA-directed DNA polymerase</keyword>
<keyword evidence="1" id="KW-0540">Nuclease</keyword>
<feature type="non-terminal residue" evidence="11">
    <location>
        <position position="194"/>
    </location>
</feature>
<keyword evidence="6" id="KW-0229">DNA integration</keyword>
<dbReference type="GO" id="GO:0003676">
    <property type="term" value="F:nucleic acid binding"/>
    <property type="evidence" value="ECO:0007669"/>
    <property type="project" value="InterPro"/>
</dbReference>
<dbReference type="GO" id="GO:0006310">
    <property type="term" value="P:DNA recombination"/>
    <property type="evidence" value="ECO:0007669"/>
    <property type="project" value="UniProtKB-KW"/>
</dbReference>
<keyword evidence="4" id="KW-0378">Hydrolase</keyword>
<evidence type="ECO:0000259" key="10">
    <source>
        <dbReference type="Pfam" id="PF25597"/>
    </source>
</evidence>
<dbReference type="GO" id="GO:0003964">
    <property type="term" value="F:RNA-directed DNA polymerase activity"/>
    <property type="evidence" value="ECO:0007669"/>
    <property type="project" value="UniProtKB-KW"/>
</dbReference>
<evidence type="ECO:0000256" key="9">
    <source>
        <dbReference type="ARBA" id="ARBA00023172"/>
    </source>
</evidence>
<protein>
    <submittedName>
        <fullName evidence="11">POLX protein</fullName>
    </submittedName>
</protein>
<evidence type="ECO:0000256" key="8">
    <source>
        <dbReference type="ARBA" id="ARBA00022932"/>
    </source>
</evidence>
<dbReference type="InterPro" id="IPR036397">
    <property type="entry name" value="RNaseH_sf"/>
</dbReference>
<keyword evidence="12" id="KW-1185">Reference proteome</keyword>
<gene>
    <name evidence="11" type="primary">Polx_5</name>
    <name evidence="11" type="ORF">G6Z78_0007003</name>
</gene>
<keyword evidence="5" id="KW-0460">Magnesium</keyword>
<proteinExistence type="predicted"/>
<dbReference type="InterPro" id="IPR057670">
    <property type="entry name" value="SH3_retrovirus"/>
</dbReference>
<keyword evidence="9" id="KW-0233">DNA recombination</keyword>